<evidence type="ECO:0000256" key="3">
    <source>
        <dbReference type="ARBA" id="ARBA00022989"/>
    </source>
</evidence>
<dbReference type="InterPro" id="IPR005828">
    <property type="entry name" value="MFS_sugar_transport-like"/>
</dbReference>
<dbReference type="GO" id="GO:0022857">
    <property type="term" value="F:transmembrane transporter activity"/>
    <property type="evidence" value="ECO:0007669"/>
    <property type="project" value="InterPro"/>
</dbReference>
<organism evidence="8 9">
    <name type="scientific">Dactylonectria macrodidyma</name>
    <dbReference type="NCBI Taxonomy" id="307937"/>
    <lineage>
        <taxon>Eukaryota</taxon>
        <taxon>Fungi</taxon>
        <taxon>Dikarya</taxon>
        <taxon>Ascomycota</taxon>
        <taxon>Pezizomycotina</taxon>
        <taxon>Sordariomycetes</taxon>
        <taxon>Hypocreomycetidae</taxon>
        <taxon>Hypocreales</taxon>
        <taxon>Nectriaceae</taxon>
        <taxon>Dactylonectria</taxon>
    </lineage>
</organism>
<keyword evidence="3 6" id="KW-1133">Transmembrane helix</keyword>
<evidence type="ECO:0000313" key="9">
    <source>
        <dbReference type="Proteomes" id="UP000738349"/>
    </source>
</evidence>
<dbReference type="Pfam" id="PF00083">
    <property type="entry name" value="Sugar_tr"/>
    <property type="match status" value="1"/>
</dbReference>
<evidence type="ECO:0000256" key="5">
    <source>
        <dbReference type="SAM" id="MobiDB-lite"/>
    </source>
</evidence>
<protein>
    <recommendedName>
        <fullName evidence="7">Major facilitator superfamily (MFS) profile domain-containing protein</fullName>
    </recommendedName>
</protein>
<reference evidence="8" key="1">
    <citation type="journal article" date="2021" name="Nat. Commun.">
        <title>Genetic determinants of endophytism in the Arabidopsis root mycobiome.</title>
        <authorList>
            <person name="Mesny F."/>
            <person name="Miyauchi S."/>
            <person name="Thiergart T."/>
            <person name="Pickel B."/>
            <person name="Atanasova L."/>
            <person name="Karlsson M."/>
            <person name="Huettel B."/>
            <person name="Barry K.W."/>
            <person name="Haridas S."/>
            <person name="Chen C."/>
            <person name="Bauer D."/>
            <person name="Andreopoulos W."/>
            <person name="Pangilinan J."/>
            <person name="LaButti K."/>
            <person name="Riley R."/>
            <person name="Lipzen A."/>
            <person name="Clum A."/>
            <person name="Drula E."/>
            <person name="Henrissat B."/>
            <person name="Kohler A."/>
            <person name="Grigoriev I.V."/>
            <person name="Martin F.M."/>
            <person name="Hacquard S."/>
        </authorList>
    </citation>
    <scope>NUCLEOTIDE SEQUENCE</scope>
    <source>
        <strain evidence="8">MPI-CAGE-AT-0147</strain>
    </source>
</reference>
<name>A0A9P9INX4_9HYPO</name>
<evidence type="ECO:0000256" key="4">
    <source>
        <dbReference type="ARBA" id="ARBA00023136"/>
    </source>
</evidence>
<evidence type="ECO:0000256" key="2">
    <source>
        <dbReference type="ARBA" id="ARBA00022692"/>
    </source>
</evidence>
<keyword evidence="4 6" id="KW-0472">Membrane</keyword>
<feature type="domain" description="Major facilitator superfamily (MFS) profile" evidence="7">
    <location>
        <begin position="1"/>
        <end position="122"/>
    </location>
</feature>
<proteinExistence type="predicted"/>
<feature type="compositionally biased region" description="Basic and acidic residues" evidence="5">
    <location>
        <begin position="13"/>
        <end position="27"/>
    </location>
</feature>
<dbReference type="EMBL" id="JAGMUV010000020">
    <property type="protein sequence ID" value="KAH7125989.1"/>
    <property type="molecule type" value="Genomic_DNA"/>
</dbReference>
<comment type="subcellular location">
    <subcellularLocation>
        <location evidence="1">Membrane</location>
        <topology evidence="1">Multi-pass membrane protein</topology>
    </subcellularLocation>
</comment>
<dbReference type="InterPro" id="IPR036259">
    <property type="entry name" value="MFS_trans_sf"/>
</dbReference>
<dbReference type="Gene3D" id="1.20.1250.20">
    <property type="entry name" value="MFS general substrate transporter like domains"/>
    <property type="match status" value="1"/>
</dbReference>
<dbReference type="AlphaFoldDB" id="A0A9P9INX4"/>
<feature type="transmembrane region" description="Helical" evidence="6">
    <location>
        <begin position="55"/>
        <end position="78"/>
    </location>
</feature>
<feature type="transmembrane region" description="Helical" evidence="6">
    <location>
        <begin position="84"/>
        <end position="103"/>
    </location>
</feature>
<feature type="region of interest" description="Disordered" evidence="5">
    <location>
        <begin position="1"/>
        <end position="27"/>
    </location>
</feature>
<dbReference type="OrthoDB" id="4139357at2759"/>
<keyword evidence="9" id="KW-1185">Reference proteome</keyword>
<sequence>MDVEMGKNTGAQHVEDSPADHHPTEEHVAVNLEEEPAPKLTFQTMMAFIGPDTRSIWITVSWQLGAAAVVSIAGRTYGIFGHQYFLLTGAGLGILGSLIGATAESIPQMIASRVVFGIAAGF</sequence>
<evidence type="ECO:0000256" key="6">
    <source>
        <dbReference type="SAM" id="Phobius"/>
    </source>
</evidence>
<comment type="caution">
    <text evidence="8">The sequence shown here is derived from an EMBL/GenBank/DDBJ whole genome shotgun (WGS) entry which is preliminary data.</text>
</comment>
<dbReference type="GO" id="GO:0016020">
    <property type="term" value="C:membrane"/>
    <property type="evidence" value="ECO:0007669"/>
    <property type="project" value="UniProtKB-SubCell"/>
</dbReference>
<dbReference type="SUPFAM" id="SSF103473">
    <property type="entry name" value="MFS general substrate transporter"/>
    <property type="match status" value="1"/>
</dbReference>
<gene>
    <name evidence="8" type="ORF">EDB81DRAFT_765078</name>
</gene>
<evidence type="ECO:0000259" key="7">
    <source>
        <dbReference type="PROSITE" id="PS50850"/>
    </source>
</evidence>
<accession>A0A9P9INX4</accession>
<keyword evidence="2 6" id="KW-0812">Transmembrane</keyword>
<evidence type="ECO:0000256" key="1">
    <source>
        <dbReference type="ARBA" id="ARBA00004141"/>
    </source>
</evidence>
<dbReference type="PROSITE" id="PS50850">
    <property type="entry name" value="MFS"/>
    <property type="match status" value="1"/>
</dbReference>
<dbReference type="InterPro" id="IPR020846">
    <property type="entry name" value="MFS_dom"/>
</dbReference>
<dbReference type="Proteomes" id="UP000738349">
    <property type="component" value="Unassembled WGS sequence"/>
</dbReference>
<evidence type="ECO:0000313" key="8">
    <source>
        <dbReference type="EMBL" id="KAH7125989.1"/>
    </source>
</evidence>